<name>A0ABV6RD03_9MICO</name>
<dbReference type="InterPro" id="IPR023187">
    <property type="entry name" value="Tscrpt_reg_MarR-type_CS"/>
</dbReference>
<protein>
    <submittedName>
        <fullName evidence="5">MarR family winged helix-turn-helix transcriptional regulator</fullName>
    </submittedName>
</protein>
<dbReference type="EMBL" id="JBHLSV010000007">
    <property type="protein sequence ID" value="MFC0673838.1"/>
    <property type="molecule type" value="Genomic_DNA"/>
</dbReference>
<dbReference type="Proteomes" id="UP001589793">
    <property type="component" value="Unassembled WGS sequence"/>
</dbReference>
<comment type="caution">
    <text evidence="5">The sequence shown here is derived from an EMBL/GenBank/DDBJ whole genome shotgun (WGS) entry which is preliminary data.</text>
</comment>
<dbReference type="PROSITE" id="PS50995">
    <property type="entry name" value="HTH_MARR_2"/>
    <property type="match status" value="1"/>
</dbReference>
<reference evidence="5 6" key="1">
    <citation type="submission" date="2024-09" db="EMBL/GenBank/DDBJ databases">
        <authorList>
            <person name="Sun Q."/>
            <person name="Mori K."/>
        </authorList>
    </citation>
    <scope>NUCLEOTIDE SEQUENCE [LARGE SCALE GENOMIC DNA]</scope>
    <source>
        <strain evidence="5 6">CICC 10874</strain>
    </source>
</reference>
<evidence type="ECO:0000256" key="1">
    <source>
        <dbReference type="ARBA" id="ARBA00023015"/>
    </source>
</evidence>
<evidence type="ECO:0000256" key="3">
    <source>
        <dbReference type="ARBA" id="ARBA00023163"/>
    </source>
</evidence>
<feature type="domain" description="HTH marR-type" evidence="4">
    <location>
        <begin position="7"/>
        <end position="135"/>
    </location>
</feature>
<evidence type="ECO:0000259" key="4">
    <source>
        <dbReference type="PROSITE" id="PS50995"/>
    </source>
</evidence>
<keyword evidence="1" id="KW-0805">Transcription regulation</keyword>
<dbReference type="PRINTS" id="PR00598">
    <property type="entry name" value="HTHMARR"/>
</dbReference>
<dbReference type="PANTHER" id="PTHR33164:SF99">
    <property type="entry name" value="MARR FAMILY REGULATORY PROTEIN"/>
    <property type="match status" value="1"/>
</dbReference>
<dbReference type="InterPro" id="IPR036388">
    <property type="entry name" value="WH-like_DNA-bd_sf"/>
</dbReference>
<accession>A0ABV6RD03</accession>
<dbReference type="SUPFAM" id="SSF46785">
    <property type="entry name" value="Winged helix' DNA-binding domain"/>
    <property type="match status" value="1"/>
</dbReference>
<dbReference type="InterPro" id="IPR000835">
    <property type="entry name" value="HTH_MarR-typ"/>
</dbReference>
<organism evidence="5 6">
    <name type="scientific">Brachybacterium hainanense</name>
    <dbReference type="NCBI Taxonomy" id="1541174"/>
    <lineage>
        <taxon>Bacteria</taxon>
        <taxon>Bacillati</taxon>
        <taxon>Actinomycetota</taxon>
        <taxon>Actinomycetes</taxon>
        <taxon>Micrococcales</taxon>
        <taxon>Dermabacteraceae</taxon>
        <taxon>Brachybacterium</taxon>
    </lineage>
</organism>
<dbReference type="RefSeq" id="WP_376979728.1">
    <property type="nucleotide sequence ID" value="NZ_JBHLSV010000007.1"/>
</dbReference>
<evidence type="ECO:0000313" key="6">
    <source>
        <dbReference type="Proteomes" id="UP001589793"/>
    </source>
</evidence>
<gene>
    <name evidence="5" type="ORF">ACFFF6_07710</name>
</gene>
<dbReference type="PROSITE" id="PS01117">
    <property type="entry name" value="HTH_MARR_1"/>
    <property type="match status" value="1"/>
</dbReference>
<evidence type="ECO:0000313" key="5">
    <source>
        <dbReference type="EMBL" id="MFC0673838.1"/>
    </source>
</evidence>
<sequence length="137" mass="15036">MTSSSDGVELCGLVARLGQRMDAHVRGAAEKLGITASQAIALREMDEPLTLTELAERMSCERSNAGYVIDRMEKQGLVRREPHPSDRRAKILTLTEDGQGCRRNVLDALSHDAPIDALSRNEQAALANLLRRATAQR</sequence>
<dbReference type="InterPro" id="IPR039422">
    <property type="entry name" value="MarR/SlyA-like"/>
</dbReference>
<keyword evidence="3" id="KW-0804">Transcription</keyword>
<evidence type="ECO:0000256" key="2">
    <source>
        <dbReference type="ARBA" id="ARBA00023125"/>
    </source>
</evidence>
<dbReference type="Gene3D" id="1.10.10.10">
    <property type="entry name" value="Winged helix-like DNA-binding domain superfamily/Winged helix DNA-binding domain"/>
    <property type="match status" value="1"/>
</dbReference>
<keyword evidence="2" id="KW-0238">DNA-binding</keyword>
<dbReference type="InterPro" id="IPR036390">
    <property type="entry name" value="WH_DNA-bd_sf"/>
</dbReference>
<dbReference type="PANTHER" id="PTHR33164">
    <property type="entry name" value="TRANSCRIPTIONAL REGULATOR, MARR FAMILY"/>
    <property type="match status" value="1"/>
</dbReference>
<dbReference type="SMART" id="SM00347">
    <property type="entry name" value="HTH_MARR"/>
    <property type="match status" value="1"/>
</dbReference>
<proteinExistence type="predicted"/>
<keyword evidence="6" id="KW-1185">Reference proteome</keyword>
<dbReference type="Pfam" id="PF01047">
    <property type="entry name" value="MarR"/>
    <property type="match status" value="1"/>
</dbReference>